<dbReference type="Gene3D" id="3.40.190.80">
    <property type="match status" value="1"/>
</dbReference>
<comment type="cofactor">
    <cofactor evidence="1">
        <name>Mg(2+)</name>
        <dbReference type="ChEBI" id="CHEBI:18420"/>
    </cofactor>
</comment>
<keyword evidence="4" id="KW-0378">Hydrolase</keyword>
<dbReference type="GO" id="GO:0008441">
    <property type="term" value="F:3'(2'),5'-bisphosphate nucleotidase activity"/>
    <property type="evidence" value="ECO:0007669"/>
    <property type="project" value="TreeGrafter"/>
</dbReference>
<comment type="caution">
    <text evidence="6">The sequence shown here is derived from an EMBL/GenBank/DDBJ whole genome shotgun (WGS) entry which is preliminary data.</text>
</comment>
<organism evidence="6 7">
    <name type="scientific">Dillenia turbinata</name>
    <dbReference type="NCBI Taxonomy" id="194707"/>
    <lineage>
        <taxon>Eukaryota</taxon>
        <taxon>Viridiplantae</taxon>
        <taxon>Streptophyta</taxon>
        <taxon>Embryophyta</taxon>
        <taxon>Tracheophyta</taxon>
        <taxon>Spermatophyta</taxon>
        <taxon>Magnoliopsida</taxon>
        <taxon>eudicotyledons</taxon>
        <taxon>Gunneridae</taxon>
        <taxon>Pentapetalae</taxon>
        <taxon>Dilleniales</taxon>
        <taxon>Dilleniaceae</taxon>
        <taxon>Dillenia</taxon>
    </lineage>
</organism>
<dbReference type="EMBL" id="JBAMMX010000008">
    <property type="protein sequence ID" value="KAK6934316.1"/>
    <property type="molecule type" value="Genomic_DNA"/>
</dbReference>
<keyword evidence="5" id="KW-0460">Magnesium</keyword>
<evidence type="ECO:0000256" key="1">
    <source>
        <dbReference type="ARBA" id="ARBA00001946"/>
    </source>
</evidence>
<dbReference type="GO" id="GO:0000103">
    <property type="term" value="P:sulfate assimilation"/>
    <property type="evidence" value="ECO:0007669"/>
    <property type="project" value="TreeGrafter"/>
</dbReference>
<dbReference type="Proteomes" id="UP001370490">
    <property type="component" value="Unassembled WGS sequence"/>
</dbReference>
<dbReference type="PANTHER" id="PTHR43200">
    <property type="entry name" value="PHOSPHATASE"/>
    <property type="match status" value="1"/>
</dbReference>
<sequence length="153" mass="17252">MGKVFVVVLGCPNYPLNKDFINYHHDKMSRLSLHLGERLCVKFEWPNFAKLVKVSSIDDPALATFREPVERANTSHTFSAGVANSVGLRKQPLRVHCIVKYAAIARGDAEVFMSLQGLDIKKKYGIMLPVFSLHMRRSGYVPVDDFPNKVHVP</sequence>
<dbReference type="PANTHER" id="PTHR43200:SF17">
    <property type="entry name" value="3'(2'),5'-BISPHOSPHATE NUCLEOTIDASE"/>
    <property type="match status" value="1"/>
</dbReference>
<comment type="similarity">
    <text evidence="2">Belongs to the inositol monophosphatase superfamily.</text>
</comment>
<evidence type="ECO:0000256" key="3">
    <source>
        <dbReference type="ARBA" id="ARBA00022723"/>
    </source>
</evidence>
<evidence type="ECO:0000256" key="4">
    <source>
        <dbReference type="ARBA" id="ARBA00022801"/>
    </source>
</evidence>
<keyword evidence="3" id="KW-0479">Metal-binding</keyword>
<evidence type="ECO:0000256" key="5">
    <source>
        <dbReference type="ARBA" id="ARBA00022842"/>
    </source>
</evidence>
<evidence type="ECO:0000313" key="7">
    <source>
        <dbReference type="Proteomes" id="UP001370490"/>
    </source>
</evidence>
<dbReference type="GO" id="GO:0046872">
    <property type="term" value="F:metal ion binding"/>
    <property type="evidence" value="ECO:0007669"/>
    <property type="project" value="UniProtKB-KW"/>
</dbReference>
<evidence type="ECO:0000256" key="2">
    <source>
        <dbReference type="ARBA" id="ARBA00009759"/>
    </source>
</evidence>
<dbReference type="AlphaFoldDB" id="A0AAN8VR82"/>
<gene>
    <name evidence="6" type="ORF">RJ641_034471</name>
</gene>
<reference evidence="6 7" key="1">
    <citation type="submission" date="2023-12" db="EMBL/GenBank/DDBJ databases">
        <title>A high-quality genome assembly for Dillenia turbinata (Dilleniales).</title>
        <authorList>
            <person name="Chanderbali A."/>
        </authorList>
    </citation>
    <scope>NUCLEOTIDE SEQUENCE [LARGE SCALE GENOMIC DNA]</scope>
    <source>
        <strain evidence="6">LSX21</strain>
        <tissue evidence="6">Leaf</tissue>
    </source>
</reference>
<accession>A0AAN8VR82</accession>
<evidence type="ECO:0000313" key="6">
    <source>
        <dbReference type="EMBL" id="KAK6934316.1"/>
    </source>
</evidence>
<dbReference type="InterPro" id="IPR051090">
    <property type="entry name" value="Inositol_monoP_superfamily"/>
</dbReference>
<keyword evidence="7" id="KW-1185">Reference proteome</keyword>
<protein>
    <submittedName>
        <fullName evidence="6">Uncharacterized protein</fullName>
    </submittedName>
</protein>
<proteinExistence type="inferred from homology"/>
<name>A0AAN8VR82_9MAGN</name>